<dbReference type="STRING" id="113226.A0A139I742"/>
<feature type="repeat" description="ANK" evidence="3">
    <location>
        <begin position="721"/>
        <end position="748"/>
    </location>
</feature>
<dbReference type="PROSITE" id="PS50088">
    <property type="entry name" value="ANK_REPEAT"/>
    <property type="match status" value="7"/>
</dbReference>
<dbReference type="PROSITE" id="PS50297">
    <property type="entry name" value="ANK_REP_REGION"/>
    <property type="match status" value="7"/>
</dbReference>
<feature type="repeat" description="ANK" evidence="3">
    <location>
        <begin position="955"/>
        <end position="988"/>
    </location>
</feature>
<comment type="caution">
    <text evidence="7">The sequence shown here is derived from an EMBL/GenBank/DDBJ whole genome shotgun (WGS) entry which is preliminary data.</text>
</comment>
<evidence type="ECO:0000256" key="4">
    <source>
        <dbReference type="SAM" id="MobiDB-lite"/>
    </source>
</evidence>
<evidence type="ECO:0000256" key="3">
    <source>
        <dbReference type="PROSITE-ProRule" id="PRU00023"/>
    </source>
</evidence>
<dbReference type="InterPro" id="IPR002110">
    <property type="entry name" value="Ankyrin_rpt"/>
</dbReference>
<evidence type="ECO:0000259" key="6">
    <source>
        <dbReference type="Pfam" id="PF24883"/>
    </source>
</evidence>
<feature type="repeat" description="ANK" evidence="3">
    <location>
        <begin position="686"/>
        <end position="718"/>
    </location>
</feature>
<feature type="compositionally biased region" description="Basic and acidic residues" evidence="4">
    <location>
        <begin position="1382"/>
        <end position="1415"/>
    </location>
</feature>
<proteinExistence type="predicted"/>
<dbReference type="SUPFAM" id="SSF52540">
    <property type="entry name" value="P-loop containing nucleoside triphosphate hydrolases"/>
    <property type="match status" value="1"/>
</dbReference>
<keyword evidence="1" id="KW-0677">Repeat</keyword>
<evidence type="ECO:0000313" key="7">
    <source>
        <dbReference type="EMBL" id="KXT10567.1"/>
    </source>
</evidence>
<sequence length="1450" mass="162666">MAAEVAQRTYHNNQFYGHAKTVAGDVHGDVQYNDHYHYSGHHDDTDRDVLEALFLTAPEVDREEIISAKGRRVPGTCDWIFGDAQFKSWLDGDLRALWINGGPGKGKTLLSVYLSQELEARAAHEFELLYFFCSHAGRHNAAIMLRSLLFQLLRSTSGLASELRTWFSTTERIAYALSNRDVLWVIFTKVLSSIGHKKRTSCLLDGIDELEPESMAWLVEKLRDFHDRGAEQPAFHKVQILVVSRSLPSLRGLPQIALDNDNDANTSRDIEMFVASRARQLAQRLELSDDISRTIRESLLTRSDGTFLWVGFAMHELDQIETRSELMTALAQLPIGLPAYYKRMLSQIKDRYRSQSAQILRWIALARRPMQVEELASALDVRVVGPLAAVDLMRDQIAVCGPIITFNEGIVGIVHHSAREFLLEVLPLDVDEGLTLFHIDRDQALLDITRRCVSVIQNSTVKHISALKKGRWPRTHRKRKSVETKSGDVLKDLPLLGYASRYWLEHARSLSTTAMETLLVLPFFRLENWATRHCWAEVYSDSLPEVNIGLDTPLLHTACASGVADWVKLLTQLKVDEVEGRANFDEDDEINAGRKVHLPLAEDETLDPSSSEEGPEKRAVGFEEPISDSEDGLIFDTRSGDPLLNYLNKKDDENNTPLSLAIGSGDEETVRFLLEKGASVDYESSYETPPLFSAVRRGQRSLIKLLLDHGADVNKDAGRYQSWTPMHAAVPVGDIEIMRILLDAGADLLIGYRDGTALAAAQRQDPSDMVALMVRYAVQALQHDQDPLHTVARHADYGHLDVVLGFAHSEANKRLPADAHFMAEDWRKFMCSENWTFDNRGSRVLQYFLARGCDVQFIDDNGGSLLHFHHHDSARINYLLDQGVPLEGRDQDGQTPLHRANYAPDTKMLDALLARGADVDARDVKGETALHMFRDVDKAKLLVEYHADLEAQDHMGRTPLHTAAENWSNDDMVAFLISRGANVHALDAQNRTPLHICRSERSIKALIKAGASIEARDVDGRVPIHLACCHSEDLNSEIAVRSFLHRGADVHSRDNAGRTSLHLAAAAERFSVLKLLLRHGVDVNVQDISGWTALHYVVKGLFGSYAFWEDRIYYHLELLLSNMADPRIADYLGDTVLHKFAALPLRWCKKWGFVSTIPEHDLDHEFVDSGVERWNVFQLEHDRGSTGTANVTGFEKGYKLIETLLVSHGVDKSVKNEKGFTAEDLKSQSIQMLSSLRLVRDRGSWSDDGACGLLVDQFWRSAPGSKDEIGRDGLYSRPSSADYSLPGQAVSSPEDSSSDHEGRSVEVETTEHRDGRMEITRVSVIVRPRRKTRHYRPSDVLRGLVTARSNASGSDGDDHQSDLSGQEHCVQPATRFGAYGREPQRYRQRQRETDLDGHHVLKQDTAETNGEEHSSKINTADESTPEHSLWDSGSDDEDGGVAIYDERKSV</sequence>
<feature type="repeat" description="ANK" evidence="3">
    <location>
        <begin position="892"/>
        <end position="924"/>
    </location>
</feature>
<feature type="region of interest" description="Disordered" evidence="4">
    <location>
        <begin position="1267"/>
        <end position="1316"/>
    </location>
</feature>
<protein>
    <submittedName>
        <fullName evidence="7">Uncharacterized protein</fullName>
    </submittedName>
</protein>
<dbReference type="InterPro" id="IPR056884">
    <property type="entry name" value="NPHP3-like_N"/>
</dbReference>
<evidence type="ECO:0000259" key="5">
    <source>
        <dbReference type="Pfam" id="PF22939"/>
    </source>
</evidence>
<name>A0A139I742_9PEZI</name>
<dbReference type="PANTHER" id="PTHR24123:SF33">
    <property type="entry name" value="PROTEIN HOS4"/>
    <property type="match status" value="1"/>
</dbReference>
<feature type="repeat" description="ANK" evidence="3">
    <location>
        <begin position="1019"/>
        <end position="1055"/>
    </location>
</feature>
<dbReference type="OrthoDB" id="266718at2759"/>
<dbReference type="Pfam" id="PF24883">
    <property type="entry name" value="NPHP3_N"/>
    <property type="match status" value="1"/>
</dbReference>
<dbReference type="SMART" id="SM00248">
    <property type="entry name" value="ANK"/>
    <property type="match status" value="11"/>
</dbReference>
<feature type="repeat" description="ANK" evidence="3">
    <location>
        <begin position="1056"/>
        <end position="1088"/>
    </location>
</feature>
<feature type="region of interest" description="Disordered" evidence="4">
    <location>
        <begin position="1336"/>
        <end position="1450"/>
    </location>
</feature>
<gene>
    <name evidence="7" type="ORF">AC579_1799</name>
</gene>
<dbReference type="EMBL" id="LFZO01000252">
    <property type="protein sequence ID" value="KXT10567.1"/>
    <property type="molecule type" value="Genomic_DNA"/>
</dbReference>
<keyword evidence="2 3" id="KW-0040">ANK repeat</keyword>
<evidence type="ECO:0000313" key="8">
    <source>
        <dbReference type="Proteomes" id="UP000073492"/>
    </source>
</evidence>
<keyword evidence="8" id="KW-1185">Reference proteome</keyword>
<dbReference type="Proteomes" id="UP000073492">
    <property type="component" value="Unassembled WGS sequence"/>
</dbReference>
<dbReference type="SUPFAM" id="SSF48403">
    <property type="entry name" value="Ankyrin repeat"/>
    <property type="match status" value="2"/>
</dbReference>
<dbReference type="Pfam" id="PF13857">
    <property type="entry name" value="Ank_5"/>
    <property type="match status" value="1"/>
</dbReference>
<accession>A0A139I742</accession>
<evidence type="ECO:0000256" key="2">
    <source>
        <dbReference type="ARBA" id="ARBA00023043"/>
    </source>
</evidence>
<dbReference type="Gene3D" id="3.40.50.300">
    <property type="entry name" value="P-loop containing nucleotide triphosphate hydrolases"/>
    <property type="match status" value="1"/>
</dbReference>
<dbReference type="Pfam" id="PF22939">
    <property type="entry name" value="WHD_GPIID"/>
    <property type="match status" value="1"/>
</dbReference>
<evidence type="ECO:0000256" key="1">
    <source>
        <dbReference type="ARBA" id="ARBA00022737"/>
    </source>
</evidence>
<feature type="repeat" description="ANK" evidence="3">
    <location>
        <begin position="653"/>
        <end position="685"/>
    </location>
</feature>
<dbReference type="PANTHER" id="PTHR24123">
    <property type="entry name" value="ANKYRIN REPEAT-CONTAINING"/>
    <property type="match status" value="1"/>
</dbReference>
<dbReference type="InterPro" id="IPR054471">
    <property type="entry name" value="GPIID_WHD"/>
</dbReference>
<dbReference type="Pfam" id="PF00023">
    <property type="entry name" value="Ank"/>
    <property type="match status" value="1"/>
</dbReference>
<dbReference type="Gene3D" id="1.25.40.20">
    <property type="entry name" value="Ankyrin repeat-containing domain"/>
    <property type="match status" value="3"/>
</dbReference>
<dbReference type="Pfam" id="PF12796">
    <property type="entry name" value="Ank_2"/>
    <property type="match status" value="2"/>
</dbReference>
<organism evidence="7 8">
    <name type="scientific">Pseudocercospora musae</name>
    <dbReference type="NCBI Taxonomy" id="113226"/>
    <lineage>
        <taxon>Eukaryota</taxon>
        <taxon>Fungi</taxon>
        <taxon>Dikarya</taxon>
        <taxon>Ascomycota</taxon>
        <taxon>Pezizomycotina</taxon>
        <taxon>Dothideomycetes</taxon>
        <taxon>Dothideomycetidae</taxon>
        <taxon>Mycosphaerellales</taxon>
        <taxon>Mycosphaerellaceae</taxon>
        <taxon>Pseudocercospora</taxon>
    </lineage>
</organism>
<feature type="domain" description="GPI inositol-deacylase winged helix" evidence="5">
    <location>
        <begin position="350"/>
        <end position="424"/>
    </location>
</feature>
<dbReference type="InterPro" id="IPR051165">
    <property type="entry name" value="Multifunctional_ANK_Repeat"/>
</dbReference>
<dbReference type="InterPro" id="IPR036770">
    <property type="entry name" value="Ankyrin_rpt-contain_sf"/>
</dbReference>
<feature type="region of interest" description="Disordered" evidence="4">
    <location>
        <begin position="594"/>
        <end position="619"/>
    </location>
</feature>
<reference evidence="7 8" key="1">
    <citation type="submission" date="2015-07" db="EMBL/GenBank/DDBJ databases">
        <title>Comparative genomics of the Sigatoka disease complex on banana suggests a link between parallel evolutionary changes in Pseudocercospora fijiensis and Pseudocercospora eumusae and increased virulence on the banana host.</title>
        <authorList>
            <person name="Chang T.-C."/>
            <person name="Salvucci A."/>
            <person name="Crous P.W."/>
            <person name="Stergiopoulos I."/>
        </authorList>
    </citation>
    <scope>NUCLEOTIDE SEQUENCE [LARGE SCALE GENOMIC DNA]</scope>
    <source>
        <strain evidence="7 8">CBS 116634</strain>
    </source>
</reference>
<dbReference type="InterPro" id="IPR027417">
    <property type="entry name" value="P-loop_NTPase"/>
</dbReference>
<feature type="domain" description="Nephrocystin 3-like N-terminal" evidence="6">
    <location>
        <begin position="75"/>
        <end position="245"/>
    </location>
</feature>
<feature type="compositionally biased region" description="Basic and acidic residues" evidence="4">
    <location>
        <begin position="1297"/>
        <end position="1316"/>
    </location>
</feature>